<evidence type="ECO:0000313" key="3">
    <source>
        <dbReference type="EMBL" id="KYF49750.1"/>
    </source>
</evidence>
<sequence>MESHPEPLICGYNVHREADRQAMLEALGLTSVAELFSPIPQEVRLGRELRLPPPHSEWALGRHLRELASRNASTRSHLSFLGGGVYEHHIPAVVDSLTSSERLMTAYTPYQPEMSQGLLQILFEYQRMLSLLTGLRIVNSSLYDGATAMAEAAWMACAATGRRRVLASSRIWPEWKSVLELYMRGRGVEVAFVATDPVSGRLDLRSLQESFTRPAATFILQTPNSLGILEDIPAAADVCQQHDALFNVSCYPMILALLKPPGELGADIVTCEGQPLGLPLSAGGPSLGVLACAKRLREFMPGRLVGEVTDIHGQPALALIMEWREQHVSREKATSNICSNQAHQAMRAAIYLAALGERGFRELAAQCAAKARYLHEKLLAIPGVEPAAGGPFFNEFALRLPCPVPLFLERMLDRRVFAGLEMEGNLLVAVTEVRARAELDEAAALFAETIGALRQ</sequence>
<organism evidence="3 4">
    <name type="scientific">Sorangium cellulosum</name>
    <name type="common">Polyangium cellulosum</name>
    <dbReference type="NCBI Taxonomy" id="56"/>
    <lineage>
        <taxon>Bacteria</taxon>
        <taxon>Pseudomonadati</taxon>
        <taxon>Myxococcota</taxon>
        <taxon>Polyangia</taxon>
        <taxon>Polyangiales</taxon>
        <taxon>Polyangiaceae</taxon>
        <taxon>Sorangium</taxon>
    </lineage>
</organism>
<dbReference type="InterPro" id="IPR015422">
    <property type="entry name" value="PyrdxlP-dep_Trfase_small"/>
</dbReference>
<accession>A0A150P2P6</accession>
<keyword evidence="1" id="KW-0560">Oxidoreductase</keyword>
<protein>
    <submittedName>
        <fullName evidence="3">Glycine dehydrogenase</fullName>
    </submittedName>
</protein>
<dbReference type="InterPro" id="IPR015421">
    <property type="entry name" value="PyrdxlP-dep_Trfase_major"/>
</dbReference>
<comment type="caution">
    <text evidence="3">The sequence shown here is derived from an EMBL/GenBank/DDBJ whole genome shotgun (WGS) entry which is preliminary data.</text>
</comment>
<evidence type="ECO:0000259" key="2">
    <source>
        <dbReference type="Pfam" id="PF02347"/>
    </source>
</evidence>
<evidence type="ECO:0000313" key="4">
    <source>
        <dbReference type="Proteomes" id="UP000075604"/>
    </source>
</evidence>
<evidence type="ECO:0000256" key="1">
    <source>
        <dbReference type="ARBA" id="ARBA00023002"/>
    </source>
</evidence>
<dbReference type="SUPFAM" id="SSF53383">
    <property type="entry name" value="PLP-dependent transferases"/>
    <property type="match status" value="1"/>
</dbReference>
<dbReference type="InterPro" id="IPR049315">
    <property type="entry name" value="GDC-P_N"/>
</dbReference>
<dbReference type="Gene3D" id="3.40.640.10">
    <property type="entry name" value="Type I PLP-dependent aspartate aminotransferase-like (Major domain)"/>
    <property type="match status" value="1"/>
</dbReference>
<dbReference type="GO" id="GO:0009116">
    <property type="term" value="P:nucleoside metabolic process"/>
    <property type="evidence" value="ECO:0007669"/>
    <property type="project" value="InterPro"/>
</dbReference>
<dbReference type="Pfam" id="PF02347">
    <property type="entry name" value="GDC-P"/>
    <property type="match status" value="1"/>
</dbReference>
<dbReference type="AlphaFoldDB" id="A0A150P2P6"/>
<dbReference type="InterPro" id="IPR023010">
    <property type="entry name" value="GcvPA"/>
</dbReference>
<dbReference type="PANTHER" id="PTHR42806:SF1">
    <property type="entry name" value="GLYCINE DEHYDROGENASE (DECARBOXYLATING)"/>
    <property type="match status" value="1"/>
</dbReference>
<dbReference type="Proteomes" id="UP000075604">
    <property type="component" value="Unassembled WGS sequence"/>
</dbReference>
<reference evidence="3 4" key="1">
    <citation type="submission" date="2014-02" db="EMBL/GenBank/DDBJ databases">
        <title>The small core and large imbalanced accessory genome model reveals a collaborative survival strategy of Sorangium cellulosum strains in nature.</title>
        <authorList>
            <person name="Han K."/>
            <person name="Peng R."/>
            <person name="Blom J."/>
            <person name="Li Y.-Z."/>
        </authorList>
    </citation>
    <scope>NUCLEOTIDE SEQUENCE [LARGE SCALE GENOMIC DNA]</scope>
    <source>
        <strain evidence="3 4">So0157-18</strain>
    </source>
</reference>
<gene>
    <name evidence="3" type="ORF">BE04_15495</name>
</gene>
<dbReference type="Gene3D" id="3.90.1150.10">
    <property type="entry name" value="Aspartate Aminotransferase, domain 1"/>
    <property type="match status" value="1"/>
</dbReference>
<feature type="domain" description="Glycine cleavage system P-protein N-terminal" evidence="2">
    <location>
        <begin position="15"/>
        <end position="442"/>
    </location>
</feature>
<dbReference type="InterPro" id="IPR015424">
    <property type="entry name" value="PyrdxlP-dep_Trfase"/>
</dbReference>
<dbReference type="EMBL" id="JELX01004212">
    <property type="protein sequence ID" value="KYF49750.1"/>
    <property type="molecule type" value="Genomic_DNA"/>
</dbReference>
<dbReference type="PANTHER" id="PTHR42806">
    <property type="entry name" value="GLYCINE CLEAVAGE SYSTEM P-PROTEIN"/>
    <property type="match status" value="1"/>
</dbReference>
<proteinExistence type="predicted"/>
<name>A0A150P2P6_SORCE</name>
<dbReference type="GO" id="GO:0004375">
    <property type="term" value="F:glycine dehydrogenase (decarboxylating) activity"/>
    <property type="evidence" value="ECO:0007669"/>
    <property type="project" value="InterPro"/>
</dbReference>
<dbReference type="NCBIfam" id="NF001696">
    <property type="entry name" value="PRK00451.1"/>
    <property type="match status" value="1"/>
</dbReference>